<dbReference type="Proteomes" id="UP000182690">
    <property type="component" value="Unassembled WGS sequence"/>
</dbReference>
<dbReference type="OrthoDB" id="3256964at2"/>
<evidence type="ECO:0000313" key="2">
    <source>
        <dbReference type="Proteomes" id="UP000182690"/>
    </source>
</evidence>
<accession>A0A1H1BQW2</accession>
<sequence length="162" mass="17666">MGLFSESAAPIAGGDARLQPLRQQRLEVVLDELGWTYTVDDAGDARGGWESGSFFFLVDDEAEPLLCVRGYWGGRLGEAEYLGALELCNLWNADRLWPKTFVGRDDDGSIRLNGEHTVDYAAGVTDAQLAQHLRCAVGTTLAFFAEAGDAFPEARVRAQAPR</sequence>
<protein>
    <submittedName>
        <fullName evidence="1">Putative sensory transduction regulator</fullName>
    </submittedName>
</protein>
<dbReference type="AlphaFoldDB" id="A0A1H1BQW2"/>
<dbReference type="RefSeq" id="WP_010156595.1">
    <property type="nucleotide sequence ID" value="NZ_FNKB01000002.1"/>
</dbReference>
<proteinExistence type="predicted"/>
<name>A0A1H1BQW2_9MICO</name>
<gene>
    <name evidence="1" type="ORF">SAMN04488565_2984</name>
</gene>
<organism evidence="1 2">
    <name type="scientific">Leucobacter chromiiresistens</name>
    <dbReference type="NCBI Taxonomy" id="1079994"/>
    <lineage>
        <taxon>Bacteria</taxon>
        <taxon>Bacillati</taxon>
        <taxon>Actinomycetota</taxon>
        <taxon>Actinomycetes</taxon>
        <taxon>Micrococcales</taxon>
        <taxon>Microbacteriaceae</taxon>
        <taxon>Leucobacter</taxon>
    </lineage>
</organism>
<reference evidence="1 2" key="1">
    <citation type="submission" date="2016-10" db="EMBL/GenBank/DDBJ databases">
        <authorList>
            <person name="de Groot N.N."/>
        </authorList>
    </citation>
    <scope>NUCLEOTIDE SEQUENCE [LARGE SCALE GENOMIC DNA]</scope>
    <source>
        <strain evidence="1 2">DSM 22788</strain>
    </source>
</reference>
<dbReference type="InterPro" id="IPR019660">
    <property type="entry name" value="Put_sensory_transdc_reg_YbjN"/>
</dbReference>
<dbReference type="CDD" id="cd17511">
    <property type="entry name" value="YbjN_AmyR-like"/>
    <property type="match status" value="1"/>
</dbReference>
<evidence type="ECO:0000313" key="1">
    <source>
        <dbReference type="EMBL" id="SDQ54308.1"/>
    </source>
</evidence>
<dbReference type="STRING" id="1079994.SAMN04488565_2984"/>
<dbReference type="Pfam" id="PF10722">
    <property type="entry name" value="YbjN"/>
    <property type="match status" value="1"/>
</dbReference>
<dbReference type="EMBL" id="FNKB01000002">
    <property type="protein sequence ID" value="SDQ54308.1"/>
    <property type="molecule type" value="Genomic_DNA"/>
</dbReference>